<keyword evidence="1" id="KW-0175">Coiled coil</keyword>
<organism evidence="3 4">
    <name type="scientific">Muribaculum gordoncarteri</name>
    <dbReference type="NCBI Taxonomy" id="2530390"/>
    <lineage>
        <taxon>Bacteria</taxon>
        <taxon>Pseudomonadati</taxon>
        <taxon>Bacteroidota</taxon>
        <taxon>Bacteroidia</taxon>
        <taxon>Bacteroidales</taxon>
        <taxon>Muribaculaceae</taxon>
        <taxon>Muribaculum</taxon>
    </lineage>
</organism>
<evidence type="ECO:0000313" key="4">
    <source>
        <dbReference type="Proteomes" id="UP000297031"/>
    </source>
</evidence>
<dbReference type="RefSeq" id="WP_123399962.1">
    <property type="nucleotide sequence ID" value="NZ_CP039393.1"/>
</dbReference>
<feature type="transmembrane region" description="Helical" evidence="2">
    <location>
        <begin position="189"/>
        <end position="207"/>
    </location>
</feature>
<keyword evidence="4" id="KW-1185">Reference proteome</keyword>
<gene>
    <name evidence="3" type="ORF">E7746_14070</name>
</gene>
<keyword evidence="2" id="KW-0812">Transmembrane</keyword>
<dbReference type="KEGG" id="mgod:E7746_14070"/>
<accession>A0A4P7VRF7</accession>
<proteinExistence type="predicted"/>
<keyword evidence="2" id="KW-0472">Membrane</keyword>
<dbReference type="EMBL" id="CP039393">
    <property type="protein sequence ID" value="QCD36922.1"/>
    <property type="molecule type" value="Genomic_DNA"/>
</dbReference>
<protein>
    <submittedName>
        <fullName evidence="3">Uncharacterized protein</fullName>
    </submittedName>
</protein>
<dbReference type="OrthoDB" id="1095365at2"/>
<evidence type="ECO:0000313" key="3">
    <source>
        <dbReference type="EMBL" id="QCD36922.1"/>
    </source>
</evidence>
<feature type="coiled-coil region" evidence="1">
    <location>
        <begin position="3"/>
        <end position="30"/>
    </location>
</feature>
<keyword evidence="2" id="KW-1133">Transmembrane helix</keyword>
<reference evidence="3 4" key="1">
    <citation type="submission" date="2019-02" db="EMBL/GenBank/DDBJ databases">
        <title>Isolation and identification of novel species under the genus Muribaculum.</title>
        <authorList>
            <person name="Miyake S."/>
            <person name="Ding Y."/>
            <person name="Low A."/>
            <person name="Soh M."/>
            <person name="Seedorf H."/>
        </authorList>
    </citation>
    <scope>NUCLEOTIDE SEQUENCE [LARGE SCALE GENOMIC DNA]</scope>
    <source>
        <strain evidence="3 4">TLL-A4</strain>
    </source>
</reference>
<name>A0A4P7VRF7_9BACT</name>
<sequence length="273" mass="31401">MAKQNLEEDYAILRRKYEKLAASMAQFENLPETLREIMDDAVRQIRSVQYVQSQNTSAHVGLPTDLPRISDIVPLCEKVAEIGETVSQIPSYEDIKEVLINQMKAIDLSFRKTNISVSVPAEEIAKQISRAININVGKEIDEALAKGSANLANAALTKEVQFMKDAAHDLRNYGKYHINMPVWGLRPKIWILAMVAFIGISVASLHFNRRQYLNNTRLEKVEWLYRNYRSIMSEEYMNDYILPREKIMFGNNTHKQDSLRNVIIKQEQAQISE</sequence>
<evidence type="ECO:0000256" key="2">
    <source>
        <dbReference type="SAM" id="Phobius"/>
    </source>
</evidence>
<dbReference type="GeneID" id="82150058"/>
<dbReference type="Proteomes" id="UP000297031">
    <property type="component" value="Chromosome"/>
</dbReference>
<evidence type="ECO:0000256" key="1">
    <source>
        <dbReference type="SAM" id="Coils"/>
    </source>
</evidence>
<dbReference type="AlphaFoldDB" id="A0A4P7VRF7"/>